<proteinExistence type="predicted"/>
<dbReference type="EMBL" id="JACCFH010000001">
    <property type="protein sequence ID" value="NYG33328.1"/>
    <property type="molecule type" value="Genomic_DNA"/>
</dbReference>
<evidence type="ECO:0000313" key="2">
    <source>
        <dbReference type="Proteomes" id="UP000518288"/>
    </source>
</evidence>
<organism evidence="1 2">
    <name type="scientific">Sphaerotilus montanus</name>
    <dbReference type="NCBI Taxonomy" id="522889"/>
    <lineage>
        <taxon>Bacteria</taxon>
        <taxon>Pseudomonadati</taxon>
        <taxon>Pseudomonadota</taxon>
        <taxon>Betaproteobacteria</taxon>
        <taxon>Burkholderiales</taxon>
        <taxon>Sphaerotilaceae</taxon>
        <taxon>Sphaerotilus</taxon>
    </lineage>
</organism>
<reference evidence="1 2" key="1">
    <citation type="submission" date="2020-07" db="EMBL/GenBank/DDBJ databases">
        <title>Genomic Encyclopedia of Archaeal and Bacterial Type Strains, Phase II (KMG-II): from individual species to whole genera.</title>
        <authorList>
            <person name="Goeker M."/>
        </authorList>
    </citation>
    <scope>NUCLEOTIDE SEQUENCE [LARGE SCALE GENOMIC DNA]</scope>
    <source>
        <strain evidence="1 2">DSM 21226</strain>
    </source>
</reference>
<protein>
    <submittedName>
        <fullName evidence="1">Uncharacterized protein</fullName>
    </submittedName>
</protein>
<gene>
    <name evidence="1" type="ORF">BDD16_002314</name>
</gene>
<name>A0A7Y9U5U6_9BURK</name>
<sequence>MAEAVLAKPDPALELDPDKRWMAGVYGKVREESGIVVNAIADSLVKLSVYAERTSTLGSSATIIERVNSLVRRLLRDANDERWLSASGVLREMAEAAPDEFLAAIEHSLRSPPRAVTSLLTESSNADSWGRCWHADLLWALELLAWSPERLHKVSSVLARLSAIPVHKKWGNTPGNSLNSLFRAWWPQTMASSEIRLAVLDRLIRDHSESAWSLMISIIPRGKAWASPNAAPVWREDDAGKASLQGHIDLWYLSEIGARLIAQAKGNPKRIAALIDSLDSFEGEYRESVASLVETAVAFDDDGRTIVRDSLCKYLGWHNSYNLDGNRKSRVTAERLRPMFDRLAPADPVKASLWLFASGWPTLPDGREQDYERHQVTLAQERERALNLVFRSLGWAGITRLVAEAASPELVGWEIGRSSIDAEEMVSWLIERRATIGWASFDLLIRGLLAAMSDDKRATTLSLAIEQLRVQGLVSAIPNLLINAPFKTETWQLLESLDGASQDNYWSAVIPGFCRLDSVDASMALKQLIRCGRARTAFQLVTFQPESIDAIMLKTVLEAIRSGSEPDGPLPEGWNIGKALGAIETSGSVSRRDLAMLEFAFFHALEHTEHGTKNLYAELLADPAMFMECICLVYKPRNSEPDLFDEGLRTAADLAWTILHSGRGIPGKRSDGSIDDDEMKRWVRDVRRLAAEKDRVTVTDLAIGEWLSDCQPDSDGIWPPAAIAEILDDDQHDDLRRGFHTGVINNRGVTSRAIGDGGHQERCLAAQFRERAAAIATRYPVLAGELRSIAQHYERHAHWEDDQTRLMHEGL</sequence>
<dbReference type="Proteomes" id="UP000518288">
    <property type="component" value="Unassembled WGS sequence"/>
</dbReference>
<accession>A0A7Y9U5U6</accession>
<keyword evidence="2" id="KW-1185">Reference proteome</keyword>
<dbReference type="AlphaFoldDB" id="A0A7Y9U5U6"/>
<comment type="caution">
    <text evidence="1">The sequence shown here is derived from an EMBL/GenBank/DDBJ whole genome shotgun (WGS) entry which is preliminary data.</text>
</comment>
<evidence type="ECO:0000313" key="1">
    <source>
        <dbReference type="EMBL" id="NYG33328.1"/>
    </source>
</evidence>
<dbReference type="RefSeq" id="WP_179634105.1">
    <property type="nucleotide sequence ID" value="NZ_JACCFH010000001.1"/>
</dbReference>